<organism evidence="1 2">
    <name type="scientific">Acidiphilium cryptum (strain JF-5)</name>
    <dbReference type="NCBI Taxonomy" id="349163"/>
    <lineage>
        <taxon>Bacteria</taxon>
        <taxon>Pseudomonadati</taxon>
        <taxon>Pseudomonadota</taxon>
        <taxon>Alphaproteobacteria</taxon>
        <taxon>Acetobacterales</taxon>
        <taxon>Acidocellaceae</taxon>
        <taxon>Acidiphilium</taxon>
    </lineage>
</organism>
<dbReference type="HOGENOM" id="CLU_1507496_0_0_5"/>
<gene>
    <name evidence="1" type="ordered locus">Acry_2223</name>
</gene>
<dbReference type="Proteomes" id="UP000000245">
    <property type="component" value="Chromosome"/>
</dbReference>
<evidence type="ECO:0000313" key="2">
    <source>
        <dbReference type="Proteomes" id="UP000000245"/>
    </source>
</evidence>
<proteinExistence type="predicted"/>
<name>A5G0N8_ACICJ</name>
<dbReference type="KEGG" id="acr:Acry_2223"/>
<reference evidence="1 2" key="1">
    <citation type="submission" date="2007-05" db="EMBL/GenBank/DDBJ databases">
        <title>Complete sequence of chromosome of Acidiphilium cryptum JF-5.</title>
        <authorList>
            <consortium name="US DOE Joint Genome Institute"/>
            <person name="Copeland A."/>
            <person name="Lucas S."/>
            <person name="Lapidus A."/>
            <person name="Barry K."/>
            <person name="Detter J.C."/>
            <person name="Glavina del Rio T."/>
            <person name="Hammon N."/>
            <person name="Israni S."/>
            <person name="Dalin E."/>
            <person name="Tice H."/>
            <person name="Pitluck S."/>
            <person name="Sims D."/>
            <person name="Brettin T."/>
            <person name="Bruce D."/>
            <person name="Han C."/>
            <person name="Schmutz J."/>
            <person name="Larimer F."/>
            <person name="Land M."/>
            <person name="Hauser L."/>
            <person name="Kyrpides N."/>
            <person name="Kim E."/>
            <person name="Magnuson T."/>
            <person name="Richardson P."/>
        </authorList>
    </citation>
    <scope>NUCLEOTIDE SEQUENCE [LARGE SCALE GENOMIC DNA]</scope>
    <source>
        <strain evidence="1 2">JF-5</strain>
    </source>
</reference>
<dbReference type="EMBL" id="CP000697">
    <property type="protein sequence ID" value="ABQ31420.1"/>
    <property type="molecule type" value="Genomic_DNA"/>
</dbReference>
<protein>
    <submittedName>
        <fullName evidence="1">Uncharacterized protein</fullName>
    </submittedName>
</protein>
<evidence type="ECO:0000313" key="1">
    <source>
        <dbReference type="EMBL" id="ABQ31420.1"/>
    </source>
</evidence>
<sequence length="178" mass="19938">MKGGRMFLLSNDLISGLSDASPKSSMPVKGGTLCLYLGETSNTLRDHGLLNVVLWGDDSNAFGFDMADLESCHRKIKFRERMKRLNSSEIVGLSQGDGKIYFQHWTSLRSSWMLAGWKSLTRNLLNKIIQSLANFFAVALSAQLLRTVMSHVHSPRSLSLRFASVQRFALARRSERGD</sequence>
<dbReference type="AlphaFoldDB" id="A5G0N8"/>
<dbReference type="RefSeq" id="WP_012039892.1">
    <property type="nucleotide sequence ID" value="NC_009484.1"/>
</dbReference>
<keyword evidence="2" id="KW-1185">Reference proteome</keyword>
<accession>A5G0N8</accession>